<gene>
    <name evidence="1" type="ORF">KL86PLE_10221</name>
</gene>
<dbReference type="AlphaFoldDB" id="A0A212KZP5"/>
<evidence type="ECO:0000313" key="1">
    <source>
        <dbReference type="EMBL" id="SCM70609.1"/>
    </source>
</evidence>
<name>A0A212KZP5_9HYPH</name>
<sequence>MKTQYDQDADALYVRFAEGKVIESEEVAPGVVIDFDGEGKIIAFELLSASKQLAAGAIPSIAAE</sequence>
<protein>
    <recommendedName>
        <fullName evidence="2">DUF2283 domain-containing protein</fullName>
    </recommendedName>
</protein>
<dbReference type="RefSeq" id="WP_100080609.1">
    <property type="nucleotide sequence ID" value="NZ_LT608334.1"/>
</dbReference>
<dbReference type="InterPro" id="IPR019270">
    <property type="entry name" value="DUF2283"/>
</dbReference>
<dbReference type="EMBL" id="FMJD01000001">
    <property type="protein sequence ID" value="SCM70609.1"/>
    <property type="molecule type" value="Genomic_DNA"/>
</dbReference>
<dbReference type="PANTHER" id="PTHR37029:SF1">
    <property type="entry name" value="SSR1768 PROTEIN"/>
    <property type="match status" value="1"/>
</dbReference>
<evidence type="ECO:0008006" key="2">
    <source>
        <dbReference type="Google" id="ProtNLM"/>
    </source>
</evidence>
<organism evidence="1">
    <name type="scientific">uncultured Pleomorphomonas sp</name>
    <dbReference type="NCBI Taxonomy" id="442121"/>
    <lineage>
        <taxon>Bacteria</taxon>
        <taxon>Pseudomonadati</taxon>
        <taxon>Pseudomonadota</taxon>
        <taxon>Alphaproteobacteria</taxon>
        <taxon>Hyphomicrobiales</taxon>
        <taxon>Pleomorphomonadaceae</taxon>
        <taxon>Pleomorphomonas</taxon>
        <taxon>environmental samples</taxon>
    </lineage>
</organism>
<dbReference type="Pfam" id="PF10049">
    <property type="entry name" value="DUF2283"/>
    <property type="match status" value="1"/>
</dbReference>
<dbReference type="PANTHER" id="PTHR37029">
    <property type="entry name" value="SSR1768 PROTEIN"/>
    <property type="match status" value="1"/>
</dbReference>
<reference evidence="1" key="1">
    <citation type="submission" date="2016-08" db="EMBL/GenBank/DDBJ databases">
        <authorList>
            <person name="Seilhamer J.J."/>
        </authorList>
    </citation>
    <scope>NUCLEOTIDE SEQUENCE</scope>
    <source>
        <strain evidence="1">86</strain>
    </source>
</reference>
<accession>A0A212KZP5</accession>
<proteinExistence type="predicted"/>